<evidence type="ECO:0000313" key="2">
    <source>
        <dbReference type="Proteomes" id="UP000694044"/>
    </source>
</evidence>
<organism evidence="1 2">
    <name type="scientific">Phytophthora pseudosyringae</name>
    <dbReference type="NCBI Taxonomy" id="221518"/>
    <lineage>
        <taxon>Eukaryota</taxon>
        <taxon>Sar</taxon>
        <taxon>Stramenopiles</taxon>
        <taxon>Oomycota</taxon>
        <taxon>Peronosporomycetes</taxon>
        <taxon>Peronosporales</taxon>
        <taxon>Peronosporaceae</taxon>
        <taxon>Phytophthora</taxon>
    </lineage>
</organism>
<dbReference type="AlphaFoldDB" id="A0A8T1W010"/>
<dbReference type="Proteomes" id="UP000694044">
    <property type="component" value="Unassembled WGS sequence"/>
</dbReference>
<accession>A0A8T1W010</accession>
<sequence length="175" mass="20137">MQWVDQAWEEVHRSTVVNCWRHCKLASDTARIVRPYPRAVQVAEEESVEQIQGCMRLLKLSSEISIDSLLCLADENAFHYGYSDDTIVEFCRITTSCGDPDYNSGQDEEPPIEVPTDRQFAEAANFIVRHFAVKEIDNADVVPTRRFLSRRLLELRVKSIASRKQQTITHHFEPA</sequence>
<gene>
    <name evidence="1" type="ORF">PHYPSEUDO_015316</name>
</gene>
<protein>
    <submittedName>
        <fullName evidence="1">Uncharacterized protein</fullName>
    </submittedName>
</protein>
<evidence type="ECO:0000313" key="1">
    <source>
        <dbReference type="EMBL" id="KAG7386721.1"/>
    </source>
</evidence>
<dbReference type="EMBL" id="JAGDFM010000094">
    <property type="protein sequence ID" value="KAG7386721.1"/>
    <property type="molecule type" value="Genomic_DNA"/>
</dbReference>
<name>A0A8T1W010_9STRA</name>
<keyword evidence="2" id="KW-1185">Reference proteome</keyword>
<reference evidence="1" key="1">
    <citation type="submission" date="2021-02" db="EMBL/GenBank/DDBJ databases">
        <authorList>
            <person name="Palmer J.M."/>
        </authorList>
    </citation>
    <scope>NUCLEOTIDE SEQUENCE</scope>
    <source>
        <strain evidence="1">SCRP734</strain>
    </source>
</reference>
<proteinExistence type="predicted"/>
<comment type="caution">
    <text evidence="1">The sequence shown here is derived from an EMBL/GenBank/DDBJ whole genome shotgun (WGS) entry which is preliminary data.</text>
</comment>